<feature type="transmembrane region" description="Helical" evidence="2">
    <location>
        <begin position="104"/>
        <end position="127"/>
    </location>
</feature>
<dbReference type="EMBL" id="JAUSWL010000004">
    <property type="protein sequence ID" value="MDQ0543819.1"/>
    <property type="molecule type" value="Genomic_DNA"/>
</dbReference>
<gene>
    <name evidence="4" type="ORF">ABS770_08255</name>
    <name evidence="3" type="ORF">QO001_002748</name>
</gene>
<evidence type="ECO:0000256" key="1">
    <source>
        <dbReference type="SAM" id="MobiDB-lite"/>
    </source>
</evidence>
<accession>A0AAJ1TRY3</accession>
<keyword evidence="6" id="KW-1185">Reference proteome</keyword>
<dbReference type="AlphaFoldDB" id="A0AAJ1TRY3"/>
<dbReference type="RefSeq" id="WP_091860766.1">
    <property type="nucleotide sequence ID" value="NZ_CP033231.1"/>
</dbReference>
<sequence length="129" mass="13144">MPDAAALKGAPVLLRSETPPPPGNLHVAEPPASDRPTTAMLKADIDSGATGDKVAAYDPGLSQLGTDDEAAGNPPSPERIALARKTQAASARVRNAARPRGLDAWIVLGFGGFIGGIGVVLSTAIWLGR</sequence>
<evidence type="ECO:0000256" key="2">
    <source>
        <dbReference type="SAM" id="Phobius"/>
    </source>
</evidence>
<evidence type="ECO:0000313" key="4">
    <source>
        <dbReference type="EMBL" id="MER2288244.1"/>
    </source>
</evidence>
<dbReference type="EMBL" id="JBELQD010000006">
    <property type="protein sequence ID" value="MER2288244.1"/>
    <property type="molecule type" value="Genomic_DNA"/>
</dbReference>
<evidence type="ECO:0000313" key="6">
    <source>
        <dbReference type="Proteomes" id="UP001432995"/>
    </source>
</evidence>
<evidence type="ECO:0000313" key="3">
    <source>
        <dbReference type="EMBL" id="MDQ0543819.1"/>
    </source>
</evidence>
<proteinExistence type="predicted"/>
<evidence type="ECO:0000313" key="5">
    <source>
        <dbReference type="Proteomes" id="UP001223420"/>
    </source>
</evidence>
<reference evidence="4" key="2">
    <citation type="submission" date="2024-06" db="EMBL/GenBank/DDBJ databases">
        <authorList>
            <person name="Campbell A.G."/>
        </authorList>
    </citation>
    <scope>NUCLEOTIDE SEQUENCE</scope>
    <source>
        <strain evidence="4">EM17</strain>
    </source>
</reference>
<dbReference type="Proteomes" id="UP001223420">
    <property type="component" value="Unassembled WGS sequence"/>
</dbReference>
<feature type="region of interest" description="Disordered" evidence="1">
    <location>
        <begin position="1"/>
        <end position="77"/>
    </location>
</feature>
<comment type="caution">
    <text evidence="3">The sequence shown here is derived from an EMBL/GenBank/DDBJ whole genome shotgun (WGS) entry which is preliminary data.</text>
</comment>
<keyword evidence="2" id="KW-1133">Transmembrane helix</keyword>
<name>A0AAJ1TRY3_9HYPH</name>
<dbReference type="Proteomes" id="UP001432995">
    <property type="component" value="Unassembled WGS sequence"/>
</dbReference>
<organism evidence="3 5">
    <name type="scientific">Methylobacterium brachiatum</name>
    <dbReference type="NCBI Taxonomy" id="269660"/>
    <lineage>
        <taxon>Bacteria</taxon>
        <taxon>Pseudomonadati</taxon>
        <taxon>Pseudomonadota</taxon>
        <taxon>Alphaproteobacteria</taxon>
        <taxon>Hyphomicrobiales</taxon>
        <taxon>Methylobacteriaceae</taxon>
        <taxon>Methylobacterium</taxon>
    </lineage>
</organism>
<protein>
    <submittedName>
        <fullName evidence="3">Uncharacterized protein</fullName>
    </submittedName>
</protein>
<keyword evidence="2" id="KW-0472">Membrane</keyword>
<dbReference type="GeneID" id="90831857"/>
<keyword evidence="2" id="KW-0812">Transmembrane</keyword>
<reference evidence="3" key="1">
    <citation type="submission" date="2023-07" db="EMBL/GenBank/DDBJ databases">
        <title>Genomic Encyclopedia of Type Strains, Phase IV (KMG-IV): sequencing the most valuable type-strain genomes for metagenomic binning, comparative biology and taxonomic classification.</title>
        <authorList>
            <person name="Goeker M."/>
        </authorList>
    </citation>
    <scope>NUCLEOTIDE SEQUENCE</scope>
    <source>
        <strain evidence="3">DSM 19569</strain>
    </source>
</reference>